<dbReference type="SUPFAM" id="SSF82861">
    <property type="entry name" value="Mechanosensitive channel protein MscS (YggB), transmembrane region"/>
    <property type="match status" value="1"/>
</dbReference>
<dbReference type="EMBL" id="JAPQER010000001">
    <property type="protein sequence ID" value="MCY6482866.1"/>
    <property type="molecule type" value="Genomic_DNA"/>
</dbReference>
<dbReference type="InterPro" id="IPR011066">
    <property type="entry name" value="MscS_channel_C_sf"/>
</dbReference>
<dbReference type="PROSITE" id="PS01246">
    <property type="entry name" value="UPF0003"/>
    <property type="match status" value="1"/>
</dbReference>
<feature type="transmembrane region" description="Helical" evidence="7">
    <location>
        <begin position="91"/>
        <end position="122"/>
    </location>
</feature>
<proteinExistence type="inferred from homology"/>
<evidence type="ECO:0000256" key="2">
    <source>
        <dbReference type="ARBA" id="ARBA00008017"/>
    </source>
</evidence>
<evidence type="ECO:0000259" key="9">
    <source>
        <dbReference type="Pfam" id="PF21082"/>
    </source>
</evidence>
<evidence type="ECO:0000256" key="3">
    <source>
        <dbReference type="ARBA" id="ARBA00022475"/>
    </source>
</evidence>
<dbReference type="Gene3D" id="2.30.30.60">
    <property type="match status" value="1"/>
</dbReference>
<dbReference type="InterPro" id="IPR049278">
    <property type="entry name" value="MS_channel_C"/>
</dbReference>
<gene>
    <name evidence="10" type="ORF">OW763_00670</name>
</gene>
<dbReference type="InterPro" id="IPR023408">
    <property type="entry name" value="MscS_beta-dom_sf"/>
</dbReference>
<dbReference type="InterPro" id="IPR008910">
    <property type="entry name" value="MSC_TM_helix"/>
</dbReference>
<keyword evidence="3" id="KW-1003">Cell membrane</keyword>
<evidence type="ECO:0000259" key="8">
    <source>
        <dbReference type="Pfam" id="PF00924"/>
    </source>
</evidence>
<accession>A0ABT4CV73</accession>
<organism evidence="10 11">
    <name type="scientific">Clostridium aestuarii</name>
    <dbReference type="NCBI Taxonomy" id="338193"/>
    <lineage>
        <taxon>Bacteria</taxon>
        <taxon>Bacillati</taxon>
        <taxon>Bacillota</taxon>
        <taxon>Clostridia</taxon>
        <taxon>Eubacteriales</taxon>
        <taxon>Clostridiaceae</taxon>
        <taxon>Clostridium</taxon>
    </lineage>
</organism>
<dbReference type="Proteomes" id="UP001078443">
    <property type="component" value="Unassembled WGS sequence"/>
</dbReference>
<dbReference type="Pfam" id="PF05552">
    <property type="entry name" value="MS_channel_1st_1"/>
    <property type="match status" value="1"/>
</dbReference>
<dbReference type="InterPro" id="IPR010920">
    <property type="entry name" value="LSM_dom_sf"/>
</dbReference>
<dbReference type="InterPro" id="IPR045275">
    <property type="entry name" value="MscS_archaea/bacteria_type"/>
</dbReference>
<evidence type="ECO:0000256" key="1">
    <source>
        <dbReference type="ARBA" id="ARBA00004651"/>
    </source>
</evidence>
<keyword evidence="6 7" id="KW-0472">Membrane</keyword>
<feature type="domain" description="Mechanosensitive ion channel MscS" evidence="8">
    <location>
        <begin position="109"/>
        <end position="174"/>
    </location>
</feature>
<dbReference type="InterPro" id="IPR006685">
    <property type="entry name" value="MscS_channel_2nd"/>
</dbReference>
<dbReference type="Pfam" id="PF00924">
    <property type="entry name" value="MS_channel_2nd"/>
    <property type="match status" value="1"/>
</dbReference>
<evidence type="ECO:0000256" key="6">
    <source>
        <dbReference type="ARBA" id="ARBA00023136"/>
    </source>
</evidence>
<dbReference type="Pfam" id="PF21082">
    <property type="entry name" value="MS_channel_3rd"/>
    <property type="match status" value="1"/>
</dbReference>
<reference evidence="10" key="1">
    <citation type="submission" date="2022-12" db="EMBL/GenBank/DDBJ databases">
        <authorList>
            <person name="Wang J."/>
        </authorList>
    </citation>
    <scope>NUCLEOTIDE SEQUENCE</scope>
    <source>
        <strain evidence="10">HY-45-18</strain>
    </source>
</reference>
<name>A0ABT4CV73_9CLOT</name>
<dbReference type="InterPro" id="IPR006686">
    <property type="entry name" value="MscS_channel_CS"/>
</dbReference>
<dbReference type="InterPro" id="IPR011014">
    <property type="entry name" value="MscS_channel_TM-2"/>
</dbReference>
<evidence type="ECO:0000313" key="11">
    <source>
        <dbReference type="Proteomes" id="UP001078443"/>
    </source>
</evidence>
<feature type="domain" description="Mechanosensitive ion channel MscS C-terminal" evidence="9">
    <location>
        <begin position="181"/>
        <end position="263"/>
    </location>
</feature>
<evidence type="ECO:0000256" key="4">
    <source>
        <dbReference type="ARBA" id="ARBA00022692"/>
    </source>
</evidence>
<comment type="caution">
    <text evidence="10">The sequence shown here is derived from an EMBL/GenBank/DDBJ whole genome shotgun (WGS) entry which is preliminary data.</text>
</comment>
<keyword evidence="4 7" id="KW-0812">Transmembrane</keyword>
<dbReference type="PANTHER" id="PTHR30221">
    <property type="entry name" value="SMALL-CONDUCTANCE MECHANOSENSITIVE CHANNEL"/>
    <property type="match status" value="1"/>
</dbReference>
<keyword evidence="5 7" id="KW-1133">Transmembrane helix</keyword>
<evidence type="ECO:0000256" key="7">
    <source>
        <dbReference type="SAM" id="Phobius"/>
    </source>
</evidence>
<dbReference type="Gene3D" id="3.30.70.100">
    <property type="match status" value="1"/>
</dbReference>
<dbReference type="Gene3D" id="1.10.287.1260">
    <property type="match status" value="1"/>
</dbReference>
<evidence type="ECO:0000313" key="10">
    <source>
        <dbReference type="EMBL" id="MCY6482866.1"/>
    </source>
</evidence>
<keyword evidence="11" id="KW-1185">Reference proteome</keyword>
<comment type="subcellular location">
    <subcellularLocation>
        <location evidence="1">Cell membrane</location>
        <topology evidence="1">Multi-pass membrane protein</topology>
    </subcellularLocation>
</comment>
<evidence type="ECO:0000256" key="5">
    <source>
        <dbReference type="ARBA" id="ARBA00022989"/>
    </source>
</evidence>
<comment type="similarity">
    <text evidence="2">Belongs to the MscS (TC 1.A.23) family.</text>
</comment>
<dbReference type="PANTHER" id="PTHR30221:SF1">
    <property type="entry name" value="SMALL-CONDUCTANCE MECHANOSENSITIVE CHANNEL"/>
    <property type="match status" value="1"/>
</dbReference>
<dbReference type="SUPFAM" id="SSF50182">
    <property type="entry name" value="Sm-like ribonucleoproteins"/>
    <property type="match status" value="1"/>
</dbReference>
<dbReference type="SUPFAM" id="SSF82689">
    <property type="entry name" value="Mechanosensitive channel protein MscS (YggB), C-terminal domain"/>
    <property type="match status" value="1"/>
</dbReference>
<dbReference type="RefSeq" id="WP_268039136.1">
    <property type="nucleotide sequence ID" value="NZ_JAPQER010000001.1"/>
</dbReference>
<feature type="transmembrane region" description="Helical" evidence="7">
    <location>
        <begin position="63"/>
        <end position="85"/>
    </location>
</feature>
<feature type="transmembrane region" description="Helical" evidence="7">
    <location>
        <begin position="22"/>
        <end position="43"/>
    </location>
</feature>
<protein>
    <submittedName>
        <fullName evidence="10">Mechanosensitive ion channel</fullName>
    </submittedName>
</protein>
<sequence>MDGISVFNKINEKYLTDLVTTYGMKLITAVVVFLIGMKIIKYLVKIIEKAVKKSKVDKSLESFILSVTRIALKILLFITVIGMAGVETTSFVAIIGSAGLAVGLALQGSLANFAGGVLILLLKPFKLGDYIEVAGYAGTVEEIQVFYTTLKTPDNRMILIPNGSLSNASAVNYSAMPTRRVDLVFGVGYEEDVNRVKSVLKDIMQNHKLILDDPEPFIRVGEHGESSVNFVVRVWCKSEDYWTVYYDLLEIVKIRFDEEGINIPYPHMDVMLKK</sequence>